<accession>A0AB35IF65</accession>
<dbReference type="Proteomes" id="UP001300871">
    <property type="component" value="Unassembled WGS sequence"/>
</dbReference>
<dbReference type="AlphaFoldDB" id="A0AB35IF65"/>
<feature type="domain" description="Bacterial toxin 35" evidence="2">
    <location>
        <begin position="44"/>
        <end position="121"/>
    </location>
</feature>
<feature type="non-terminal residue" evidence="3">
    <location>
        <position position="1"/>
    </location>
</feature>
<evidence type="ECO:0000313" key="3">
    <source>
        <dbReference type="EMBL" id="MDB2002842.1"/>
    </source>
</evidence>
<dbReference type="Pfam" id="PF15534">
    <property type="entry name" value="Ntox35"/>
    <property type="match status" value="1"/>
</dbReference>
<gene>
    <name evidence="3" type="ORF">PM006_21790</name>
</gene>
<organism evidence="3 4">
    <name type="scientific">Clostridium symbiosum</name>
    <name type="common">Bacteroides symbiosus</name>
    <dbReference type="NCBI Taxonomy" id="1512"/>
    <lineage>
        <taxon>Bacteria</taxon>
        <taxon>Bacillati</taxon>
        <taxon>Bacillota</taxon>
        <taxon>Clostridia</taxon>
        <taxon>Lachnospirales</taxon>
        <taxon>Lachnospiraceae</taxon>
        <taxon>Otoolea</taxon>
    </lineage>
</organism>
<reference evidence="3" key="1">
    <citation type="submission" date="2023-01" db="EMBL/GenBank/DDBJ databases">
        <title>Human gut microbiome strain richness.</title>
        <authorList>
            <person name="Chen-Liaw A."/>
        </authorList>
    </citation>
    <scope>NUCLEOTIDE SEQUENCE</scope>
    <source>
        <strain evidence="3">B1_m1001713B170214d0_201011</strain>
    </source>
</reference>
<proteinExistence type="predicted"/>
<dbReference type="EMBL" id="JAQLGM010000096">
    <property type="protein sequence ID" value="MDB2002842.1"/>
    <property type="molecule type" value="Genomic_DNA"/>
</dbReference>
<name>A0AB35IF65_CLOSY</name>
<protein>
    <submittedName>
        <fullName evidence="3">Polymorphic toxin type 35 domain-containing protein</fullName>
    </submittedName>
</protein>
<evidence type="ECO:0000256" key="1">
    <source>
        <dbReference type="SAM" id="MobiDB-lite"/>
    </source>
</evidence>
<evidence type="ECO:0000313" key="4">
    <source>
        <dbReference type="Proteomes" id="UP001300871"/>
    </source>
</evidence>
<comment type="caution">
    <text evidence="3">The sequence shown here is derived from an EMBL/GenBank/DDBJ whole genome shotgun (WGS) entry which is preliminary data.</text>
</comment>
<sequence>AGVLPPGSILRDQENNKESEEEGKGESETKGSEYKDALDSLSDNNKHHILQEKHSWDKVVDDPKSWDKVSDVLNQVLEYGTETPYGNTKNVFQKVYNIKGSDVLVKYLNVNGKLTISDAWVMTR</sequence>
<dbReference type="RefSeq" id="WP_272124279.1">
    <property type="nucleotide sequence ID" value="NZ_JAQLGI010000124.1"/>
</dbReference>
<feature type="compositionally biased region" description="Basic and acidic residues" evidence="1">
    <location>
        <begin position="11"/>
        <end position="46"/>
    </location>
</feature>
<dbReference type="InterPro" id="IPR029109">
    <property type="entry name" value="Ntox35"/>
</dbReference>
<evidence type="ECO:0000259" key="2">
    <source>
        <dbReference type="Pfam" id="PF15534"/>
    </source>
</evidence>
<feature type="region of interest" description="Disordered" evidence="1">
    <location>
        <begin position="1"/>
        <end position="46"/>
    </location>
</feature>